<dbReference type="InterPro" id="IPR042092">
    <property type="entry name" value="PsdUridine_s_RsuA/RluB/E/F_cat"/>
</dbReference>
<dbReference type="OrthoDB" id="9807213at2"/>
<dbReference type="Pfam" id="PF01479">
    <property type="entry name" value="S4"/>
    <property type="match status" value="1"/>
</dbReference>
<dbReference type="PROSITE" id="PS50889">
    <property type="entry name" value="S4"/>
    <property type="match status" value="1"/>
</dbReference>
<name>A0A559JW76_9BACL</name>
<dbReference type="PANTHER" id="PTHR47683">
    <property type="entry name" value="PSEUDOURIDINE SYNTHASE FAMILY PROTEIN-RELATED"/>
    <property type="match status" value="1"/>
</dbReference>
<keyword evidence="8" id="KW-1185">Reference proteome</keyword>
<dbReference type="InterPro" id="IPR050343">
    <property type="entry name" value="RsuA_PseudoU_synthase"/>
</dbReference>
<dbReference type="NCBIfam" id="TIGR00093">
    <property type="entry name" value="pseudouridine synthase"/>
    <property type="match status" value="1"/>
</dbReference>
<dbReference type="GO" id="GO:0120159">
    <property type="term" value="F:rRNA pseudouridine synthase activity"/>
    <property type="evidence" value="ECO:0007669"/>
    <property type="project" value="UniProtKB-ARBA"/>
</dbReference>
<dbReference type="PROSITE" id="PS01149">
    <property type="entry name" value="PSI_RSU"/>
    <property type="match status" value="1"/>
</dbReference>
<evidence type="ECO:0000256" key="2">
    <source>
        <dbReference type="ARBA" id="ARBA00022884"/>
    </source>
</evidence>
<dbReference type="InterPro" id="IPR020103">
    <property type="entry name" value="PsdUridine_synth_cat_dom_sf"/>
</dbReference>
<dbReference type="InterPro" id="IPR000748">
    <property type="entry name" value="PsdUridine_synth_RsuA/RluB/E/F"/>
</dbReference>
<dbReference type="PANTHER" id="PTHR47683:SF4">
    <property type="entry name" value="PSEUDOURIDINE SYNTHASE"/>
    <property type="match status" value="1"/>
</dbReference>
<gene>
    <name evidence="7" type="ORF">FPZ45_00645</name>
</gene>
<dbReference type="CDD" id="cd02553">
    <property type="entry name" value="PseudoU_synth_RsuA"/>
    <property type="match status" value="1"/>
</dbReference>
<evidence type="ECO:0000256" key="3">
    <source>
        <dbReference type="ARBA" id="ARBA00023235"/>
    </source>
</evidence>
<dbReference type="AlphaFoldDB" id="A0A559JW76"/>
<dbReference type="GO" id="GO:0000455">
    <property type="term" value="P:enzyme-directed rRNA pseudouridine synthesis"/>
    <property type="evidence" value="ECO:0007669"/>
    <property type="project" value="UniProtKB-ARBA"/>
</dbReference>
<dbReference type="SUPFAM" id="SSF55174">
    <property type="entry name" value="Alpha-L RNA-binding motif"/>
    <property type="match status" value="1"/>
</dbReference>
<dbReference type="SUPFAM" id="SSF55120">
    <property type="entry name" value="Pseudouridine synthase"/>
    <property type="match status" value="1"/>
</dbReference>
<dbReference type="SMART" id="SM00363">
    <property type="entry name" value="S4"/>
    <property type="match status" value="1"/>
</dbReference>
<dbReference type="CDD" id="cd00165">
    <property type="entry name" value="S4"/>
    <property type="match status" value="1"/>
</dbReference>
<comment type="similarity">
    <text evidence="1 5">Belongs to the pseudouridine synthase RsuA family.</text>
</comment>
<sequence>MKTSIRLDKMLGNLGYGTRSGIKLLIKQGAVTVNGVVVKDHGKQIRPTEDEVVLDGEVIRYRDTVYVMLHKPAGVISATEDHRDRTVIDLLDEEISVFSPFPVGRLDKDTEGLLLITNDGKLSHELLSPRKHVPKTYRALVAGAVGDEDGAAFSKGVELDDGYVTMPAQLRVLATAEAGEAESTIAASDKENGDEMMAVLRHEPEDVSSIPQKTLSWIELTIHEGKFHQVKRMFEAVGKKVLYLRRVSMGPLKLDPELKPGEWRELTDEETESLHNYRKDAKE</sequence>
<dbReference type="FunFam" id="3.10.290.10:FF:000003">
    <property type="entry name" value="Pseudouridine synthase"/>
    <property type="match status" value="1"/>
</dbReference>
<evidence type="ECO:0000313" key="7">
    <source>
        <dbReference type="EMBL" id="TVY04145.1"/>
    </source>
</evidence>
<accession>A0A559JW76</accession>
<dbReference type="InterPro" id="IPR002942">
    <property type="entry name" value="S4_RNA-bd"/>
</dbReference>
<keyword evidence="3 5" id="KW-0413">Isomerase</keyword>
<dbReference type="InterPro" id="IPR006145">
    <property type="entry name" value="PsdUridine_synth_RsuA/RluA"/>
</dbReference>
<feature type="domain" description="RNA-binding S4" evidence="6">
    <location>
        <begin position="5"/>
        <end position="63"/>
    </location>
</feature>
<evidence type="ECO:0000256" key="5">
    <source>
        <dbReference type="RuleBase" id="RU003887"/>
    </source>
</evidence>
<dbReference type="EMBL" id="VNJJ01000001">
    <property type="protein sequence ID" value="TVY04145.1"/>
    <property type="molecule type" value="Genomic_DNA"/>
</dbReference>
<comment type="caution">
    <text evidence="7">The sequence shown here is derived from an EMBL/GenBank/DDBJ whole genome shotgun (WGS) entry which is preliminary data.</text>
</comment>
<dbReference type="InterPro" id="IPR020094">
    <property type="entry name" value="TruA/RsuA/RluB/E/F_N"/>
</dbReference>
<dbReference type="RefSeq" id="WP_144697270.1">
    <property type="nucleotide sequence ID" value="NZ_VNJJ01000001.1"/>
</dbReference>
<dbReference type="Proteomes" id="UP000316330">
    <property type="component" value="Unassembled WGS sequence"/>
</dbReference>
<dbReference type="Gene3D" id="3.30.70.1560">
    <property type="entry name" value="Alpha-L RNA-binding motif"/>
    <property type="match status" value="1"/>
</dbReference>
<dbReference type="Gene3D" id="3.30.70.580">
    <property type="entry name" value="Pseudouridine synthase I, catalytic domain, N-terminal subdomain"/>
    <property type="match status" value="1"/>
</dbReference>
<dbReference type="Pfam" id="PF00849">
    <property type="entry name" value="PseudoU_synth_2"/>
    <property type="match status" value="1"/>
</dbReference>
<keyword evidence="2 4" id="KW-0694">RNA-binding</keyword>
<evidence type="ECO:0000313" key="8">
    <source>
        <dbReference type="Proteomes" id="UP000316330"/>
    </source>
</evidence>
<protein>
    <recommendedName>
        <fullName evidence="5">Pseudouridine synthase</fullName>
        <ecNumber evidence="5">5.4.99.-</ecNumber>
    </recommendedName>
</protein>
<dbReference type="GO" id="GO:0003723">
    <property type="term" value="F:RNA binding"/>
    <property type="evidence" value="ECO:0007669"/>
    <property type="project" value="UniProtKB-KW"/>
</dbReference>
<dbReference type="InterPro" id="IPR036986">
    <property type="entry name" value="S4_RNA-bd_sf"/>
</dbReference>
<evidence type="ECO:0000259" key="6">
    <source>
        <dbReference type="SMART" id="SM00363"/>
    </source>
</evidence>
<evidence type="ECO:0000256" key="4">
    <source>
        <dbReference type="PROSITE-ProRule" id="PRU00182"/>
    </source>
</evidence>
<proteinExistence type="inferred from homology"/>
<dbReference type="Gene3D" id="3.10.290.10">
    <property type="entry name" value="RNA-binding S4 domain"/>
    <property type="match status" value="1"/>
</dbReference>
<dbReference type="EC" id="5.4.99.-" evidence="5"/>
<evidence type="ECO:0000256" key="1">
    <source>
        <dbReference type="ARBA" id="ARBA00008348"/>
    </source>
</evidence>
<reference evidence="7 8" key="1">
    <citation type="submission" date="2019-07" db="EMBL/GenBank/DDBJ databases">
        <authorList>
            <person name="Kim J."/>
        </authorList>
    </citation>
    <scope>NUCLEOTIDE SEQUENCE [LARGE SCALE GENOMIC DNA]</scope>
    <source>
        <strain evidence="7 8">G13</strain>
    </source>
</reference>
<dbReference type="InterPro" id="IPR018496">
    <property type="entry name" value="PsdUridine_synth_RsuA/RluB_CS"/>
</dbReference>
<organism evidence="7 8">
    <name type="scientific">Cohnella terricola</name>
    <dbReference type="NCBI Taxonomy" id="1289167"/>
    <lineage>
        <taxon>Bacteria</taxon>
        <taxon>Bacillati</taxon>
        <taxon>Bacillota</taxon>
        <taxon>Bacilli</taxon>
        <taxon>Bacillales</taxon>
        <taxon>Paenibacillaceae</taxon>
        <taxon>Cohnella</taxon>
    </lineage>
</organism>